<name>A0A0N0GW75_9ACTN</name>
<dbReference type="PANTHER" id="PTHR40254:SF1">
    <property type="entry name" value="BLR0577 PROTEIN"/>
    <property type="match status" value="1"/>
</dbReference>
<reference evidence="4" key="1">
    <citation type="submission" date="2015-07" db="EMBL/GenBank/DDBJ databases">
        <authorList>
            <person name="Ju K.-S."/>
            <person name="Doroghazi J.R."/>
            <person name="Metcalf W.W."/>
        </authorList>
    </citation>
    <scope>NUCLEOTIDE SEQUENCE [LARGE SCALE GENOMIC DNA]</scope>
    <source>
        <strain evidence="4">NRRL ISP-5002</strain>
    </source>
</reference>
<accession>A0A0N0GW75</accession>
<evidence type="ECO:0000313" key="4">
    <source>
        <dbReference type="Proteomes" id="UP000037982"/>
    </source>
</evidence>
<protein>
    <recommendedName>
        <fullName evidence="2">FAD-dependent urate hydroxylase HpyO/Asp monooxygenase CreE-like FAD/NAD(P)-binding domain-containing protein</fullName>
    </recommendedName>
</protein>
<dbReference type="InterPro" id="IPR052189">
    <property type="entry name" value="L-asp_N-monooxygenase_NS-form"/>
</dbReference>
<dbReference type="InterPro" id="IPR038732">
    <property type="entry name" value="HpyO/CreE_NAD-binding"/>
</dbReference>
<proteinExistence type="predicted"/>
<organism evidence="3 4">
    <name type="scientific">Streptomyces chattanoogensis</name>
    <dbReference type="NCBI Taxonomy" id="66876"/>
    <lineage>
        <taxon>Bacteria</taxon>
        <taxon>Bacillati</taxon>
        <taxon>Actinomycetota</taxon>
        <taxon>Actinomycetes</taxon>
        <taxon>Kitasatosporales</taxon>
        <taxon>Streptomycetaceae</taxon>
        <taxon>Streptomyces</taxon>
    </lineage>
</organism>
<dbReference type="EMBL" id="LGKG01000170">
    <property type="protein sequence ID" value="KPC59919.1"/>
    <property type="molecule type" value="Genomic_DNA"/>
</dbReference>
<dbReference type="RefSeq" id="WP_053927066.1">
    <property type="nucleotide sequence ID" value="NZ_LGKG01000170.1"/>
</dbReference>
<comment type="caution">
    <text evidence="3">The sequence shown here is derived from an EMBL/GenBank/DDBJ whole genome shotgun (WGS) entry which is preliminary data.</text>
</comment>
<gene>
    <name evidence="3" type="ORF">ADL29_32185</name>
</gene>
<dbReference type="InterPro" id="IPR036188">
    <property type="entry name" value="FAD/NAD-bd_sf"/>
</dbReference>
<dbReference type="PANTHER" id="PTHR40254">
    <property type="entry name" value="BLR0577 PROTEIN"/>
    <property type="match status" value="1"/>
</dbReference>
<dbReference type="SUPFAM" id="SSF51905">
    <property type="entry name" value="FAD/NAD(P)-binding domain"/>
    <property type="match status" value="1"/>
</dbReference>
<dbReference type="Proteomes" id="UP000037982">
    <property type="component" value="Unassembled WGS sequence"/>
</dbReference>
<dbReference type="Pfam" id="PF13454">
    <property type="entry name" value="NAD_binding_9"/>
    <property type="match status" value="1"/>
</dbReference>
<feature type="region of interest" description="Disordered" evidence="1">
    <location>
        <begin position="273"/>
        <end position="295"/>
    </location>
</feature>
<evidence type="ECO:0000259" key="2">
    <source>
        <dbReference type="Pfam" id="PF13454"/>
    </source>
</evidence>
<keyword evidence="4" id="KW-1185">Reference proteome</keyword>
<sequence length="625" mass="67383">MFADSSKRPTLTLAVIGSGPRGLSVLERLAVRLADGALAGHTVRIHLIDAVEVGAGRIWRTDQDEWFTMNTVVGQVTMYSGVPDGGPARPGAGPSLGEWIEQRAKDHGEPPLGPDDYASRRRYGQYLRSVHQAIADRLPADVELVETQGRVTSVVAVPDGGYALELDSSPYLIDADRVLLATGHPENAPDAFEQNLLDFADRHPGLTYLCGDSAADMPLSAADIAPDSTVGIRGMGLSFYDVMLSLTVGRGGTFDHDNEGRLRYIPSGHEPRIVAGSRSGLPIPARGRNQKRPDHTYRPRFLTKEAVAAARERRHRTTGTDRLRFNEDVLPLLLRELDDVYRSTHAASGSTAPLPPLDLHALARPFAAARFDSPEAFRTRLLEIMREDLAQAALGNVDGPLKAALDILRDIRNVVREAVDFGGLHPDSHAQEFQREFLPVNALLSAGPPAERVEQLVALVESGLVDVAGPATRFTADEDRGAFLVDSPQVAGSARLVQTLIDARIPHPDLHRDRSALTRSLVAEGLVSEFLRTEPASGLSHPTGGLRVTLAPFHAIGADGSVRDDLYALGIPTEHARWFTQVGSGKPGLNTLFRQDADAIAADMLRTPRPAPETELISATAGSPS</sequence>
<evidence type="ECO:0000313" key="3">
    <source>
        <dbReference type="EMBL" id="KPC59919.1"/>
    </source>
</evidence>
<evidence type="ECO:0000256" key="1">
    <source>
        <dbReference type="SAM" id="MobiDB-lite"/>
    </source>
</evidence>
<feature type="domain" description="FAD-dependent urate hydroxylase HpyO/Asp monooxygenase CreE-like FAD/NAD(P)-binding" evidence="2">
    <location>
        <begin position="14"/>
        <end position="184"/>
    </location>
</feature>
<dbReference type="PATRIC" id="fig|66876.3.peg.7094"/>
<dbReference type="AlphaFoldDB" id="A0A0N0GW75"/>